<protein>
    <submittedName>
        <fullName evidence="1">Uncharacterized protein</fullName>
    </submittedName>
</protein>
<gene>
    <name evidence="1" type="ORF">CDAR_26171</name>
</gene>
<evidence type="ECO:0000313" key="1">
    <source>
        <dbReference type="EMBL" id="GIX81036.1"/>
    </source>
</evidence>
<evidence type="ECO:0000313" key="2">
    <source>
        <dbReference type="Proteomes" id="UP001054837"/>
    </source>
</evidence>
<proteinExistence type="predicted"/>
<keyword evidence="2" id="KW-1185">Reference proteome</keyword>
<dbReference type="AlphaFoldDB" id="A0AAV4NAT5"/>
<organism evidence="1 2">
    <name type="scientific">Caerostris darwini</name>
    <dbReference type="NCBI Taxonomy" id="1538125"/>
    <lineage>
        <taxon>Eukaryota</taxon>
        <taxon>Metazoa</taxon>
        <taxon>Ecdysozoa</taxon>
        <taxon>Arthropoda</taxon>
        <taxon>Chelicerata</taxon>
        <taxon>Arachnida</taxon>
        <taxon>Araneae</taxon>
        <taxon>Araneomorphae</taxon>
        <taxon>Entelegynae</taxon>
        <taxon>Araneoidea</taxon>
        <taxon>Araneidae</taxon>
        <taxon>Caerostris</taxon>
    </lineage>
</organism>
<reference evidence="1 2" key="1">
    <citation type="submission" date="2021-06" db="EMBL/GenBank/DDBJ databases">
        <title>Caerostris darwini draft genome.</title>
        <authorList>
            <person name="Kono N."/>
            <person name="Arakawa K."/>
        </authorList>
    </citation>
    <scope>NUCLEOTIDE SEQUENCE [LARGE SCALE GENOMIC DNA]</scope>
</reference>
<dbReference type="EMBL" id="BPLQ01001355">
    <property type="protein sequence ID" value="GIX81036.1"/>
    <property type="molecule type" value="Genomic_DNA"/>
</dbReference>
<name>A0AAV4NAT5_9ARAC</name>
<sequence length="72" mass="7874">MQLKRKRREHIVGGLLSAADRSAVEGYGYARDPPPLIHYLIPMALHSRCPGAGTSWEKNLSSDSATWATPLA</sequence>
<accession>A0AAV4NAT5</accession>
<comment type="caution">
    <text evidence="1">The sequence shown here is derived from an EMBL/GenBank/DDBJ whole genome shotgun (WGS) entry which is preliminary data.</text>
</comment>
<dbReference type="Proteomes" id="UP001054837">
    <property type="component" value="Unassembled WGS sequence"/>
</dbReference>